<proteinExistence type="predicted"/>
<gene>
    <name evidence="7" type="ORF">GLW05_05135</name>
</gene>
<feature type="transmembrane region" description="Helical" evidence="6">
    <location>
        <begin position="20"/>
        <end position="47"/>
    </location>
</feature>
<organism evidence="7 8">
    <name type="scientific">Pontibacillus yanchengensis</name>
    <dbReference type="NCBI Taxonomy" id="462910"/>
    <lineage>
        <taxon>Bacteria</taxon>
        <taxon>Bacillati</taxon>
        <taxon>Bacillota</taxon>
        <taxon>Bacilli</taxon>
        <taxon>Bacillales</taxon>
        <taxon>Bacillaceae</taxon>
        <taxon>Pontibacillus</taxon>
    </lineage>
</organism>
<comment type="caution">
    <text evidence="7">The sequence shown here is derived from an EMBL/GenBank/DDBJ whole genome shotgun (WGS) entry which is preliminary data.</text>
</comment>
<keyword evidence="5 6" id="KW-0472">Membrane</keyword>
<evidence type="ECO:0000256" key="3">
    <source>
        <dbReference type="ARBA" id="ARBA00022692"/>
    </source>
</evidence>
<evidence type="ECO:0000313" key="7">
    <source>
        <dbReference type="EMBL" id="MYL32977.1"/>
    </source>
</evidence>
<accession>A0A6I4ZXB4</accession>
<keyword evidence="2" id="KW-1003">Cell membrane</keyword>
<dbReference type="InterPro" id="IPR052984">
    <property type="entry name" value="UPF0421"/>
</dbReference>
<reference evidence="7 8" key="1">
    <citation type="submission" date="2019-11" db="EMBL/GenBank/DDBJ databases">
        <title>Genome sequences of 17 halophilic strains isolated from different environments.</title>
        <authorList>
            <person name="Furrow R.E."/>
        </authorList>
    </citation>
    <scope>NUCLEOTIDE SEQUENCE [LARGE SCALE GENOMIC DNA]</scope>
    <source>
        <strain evidence="7 8">22514_16_FS</strain>
    </source>
</reference>
<protein>
    <submittedName>
        <fullName evidence="7">Aromatic acid exporter family protein</fullName>
    </submittedName>
</protein>
<dbReference type="Pfam" id="PF06081">
    <property type="entry name" value="ArAE_1"/>
    <property type="match status" value="1"/>
</dbReference>
<evidence type="ECO:0000256" key="2">
    <source>
        <dbReference type="ARBA" id="ARBA00022475"/>
    </source>
</evidence>
<dbReference type="PANTHER" id="PTHR40064:SF1">
    <property type="entry name" value="MEMBRANE PROTEIN"/>
    <property type="match status" value="1"/>
</dbReference>
<comment type="subcellular location">
    <subcellularLocation>
        <location evidence="1">Cell membrane</location>
        <topology evidence="1">Multi-pass membrane protein</topology>
    </subcellularLocation>
</comment>
<dbReference type="EMBL" id="WMEQ01000003">
    <property type="protein sequence ID" value="MYL32977.1"/>
    <property type="molecule type" value="Genomic_DNA"/>
</dbReference>
<dbReference type="PANTHER" id="PTHR40064">
    <property type="entry name" value="MEMBRANE PROTEIN-RELATED"/>
    <property type="match status" value="1"/>
</dbReference>
<keyword evidence="4 6" id="KW-1133">Transmembrane helix</keyword>
<name>A0A6I4ZXB4_9BACI</name>
<evidence type="ECO:0000256" key="5">
    <source>
        <dbReference type="ARBA" id="ARBA00023136"/>
    </source>
</evidence>
<evidence type="ECO:0000256" key="4">
    <source>
        <dbReference type="ARBA" id="ARBA00022989"/>
    </source>
</evidence>
<dbReference type="GO" id="GO:0005886">
    <property type="term" value="C:plasma membrane"/>
    <property type="evidence" value="ECO:0007669"/>
    <property type="project" value="UniProtKB-SubCell"/>
</dbReference>
<dbReference type="Proteomes" id="UP000468638">
    <property type="component" value="Unassembled WGS sequence"/>
</dbReference>
<keyword evidence="3 6" id="KW-0812">Transmembrane</keyword>
<evidence type="ECO:0000256" key="6">
    <source>
        <dbReference type="SAM" id="Phobius"/>
    </source>
</evidence>
<sequence length="353" mass="40723">MINALKKLNLFGGRTLKTGVSVFLTAFICLLFELPVMFAVITAIVTIENTAADSIKKAMVRFPASAIGALLAVSFYGLLGQNALTYALAAMLTIAVCHKLKLDDGILVATLTAIAMIPDFNSHYIVSFFMRLGTTSVGIIVSSLVNFFLLPPDYSKMIYQNIKTLFEEAADILEGSLPRCMNQSGEHARQMQRAYRQLTFQLEKTYQLSQFQREEWKYHRHSTKEMKAFQYAQKKLNMLQQIAYHLGNLQYVQLKENAFTKEEKKLINSIISSMAEILRTPNHEMTDEHFHQIEQLDQEFWHWKEEHIEHPTKYRHHFPPQTIIIYEILCLHDVLEELQDVSKDRYQLIQIPS</sequence>
<feature type="transmembrane region" description="Helical" evidence="6">
    <location>
        <begin position="132"/>
        <end position="150"/>
    </location>
</feature>
<dbReference type="InterPro" id="IPR010343">
    <property type="entry name" value="ArAE_1"/>
</dbReference>
<evidence type="ECO:0000313" key="8">
    <source>
        <dbReference type="Proteomes" id="UP000468638"/>
    </source>
</evidence>
<evidence type="ECO:0000256" key="1">
    <source>
        <dbReference type="ARBA" id="ARBA00004651"/>
    </source>
</evidence>
<dbReference type="OrthoDB" id="2690036at2"/>
<dbReference type="AlphaFoldDB" id="A0A6I4ZXB4"/>
<feature type="transmembrane region" description="Helical" evidence="6">
    <location>
        <begin position="59"/>
        <end position="77"/>
    </location>
</feature>